<evidence type="ECO:0000313" key="3">
    <source>
        <dbReference type="Proteomes" id="UP000836841"/>
    </source>
</evidence>
<sequence>MQHRCATATCRTKPMELNSNLPPKPKAVDVAEKLSHTNLSLGPAQSINEPKERRRSTTTHPNQSVL</sequence>
<keyword evidence="3" id="KW-1185">Reference proteome</keyword>
<feature type="compositionally biased region" description="Polar residues" evidence="1">
    <location>
        <begin position="36"/>
        <end position="48"/>
    </location>
</feature>
<gene>
    <name evidence="2" type="ORF">TAV2_LOCUS5509</name>
</gene>
<proteinExistence type="predicted"/>
<dbReference type="AlphaFoldDB" id="A0AAU9RM66"/>
<organism evidence="2 3">
    <name type="scientific">Thlaspi arvense</name>
    <name type="common">Field penny-cress</name>
    <dbReference type="NCBI Taxonomy" id="13288"/>
    <lineage>
        <taxon>Eukaryota</taxon>
        <taxon>Viridiplantae</taxon>
        <taxon>Streptophyta</taxon>
        <taxon>Embryophyta</taxon>
        <taxon>Tracheophyta</taxon>
        <taxon>Spermatophyta</taxon>
        <taxon>Magnoliopsida</taxon>
        <taxon>eudicotyledons</taxon>
        <taxon>Gunneridae</taxon>
        <taxon>Pentapetalae</taxon>
        <taxon>rosids</taxon>
        <taxon>malvids</taxon>
        <taxon>Brassicales</taxon>
        <taxon>Brassicaceae</taxon>
        <taxon>Thlaspideae</taxon>
        <taxon>Thlaspi</taxon>
    </lineage>
</organism>
<name>A0AAU9RM66_THLAR</name>
<protein>
    <submittedName>
        <fullName evidence="2">Uncharacterized protein</fullName>
    </submittedName>
</protein>
<dbReference type="EMBL" id="OU466858">
    <property type="protein sequence ID" value="CAH2046266.1"/>
    <property type="molecule type" value="Genomic_DNA"/>
</dbReference>
<dbReference type="Proteomes" id="UP000836841">
    <property type="component" value="Chromosome 2"/>
</dbReference>
<accession>A0AAU9RM66</accession>
<evidence type="ECO:0000256" key="1">
    <source>
        <dbReference type="SAM" id="MobiDB-lite"/>
    </source>
</evidence>
<reference evidence="2 3" key="1">
    <citation type="submission" date="2022-03" db="EMBL/GenBank/DDBJ databases">
        <authorList>
            <person name="Nunn A."/>
            <person name="Chopra R."/>
            <person name="Nunn A."/>
            <person name="Contreras Garrido A."/>
        </authorList>
    </citation>
    <scope>NUCLEOTIDE SEQUENCE [LARGE SCALE GENOMIC DNA]</scope>
</reference>
<feature type="region of interest" description="Disordered" evidence="1">
    <location>
        <begin position="35"/>
        <end position="66"/>
    </location>
</feature>
<evidence type="ECO:0000313" key="2">
    <source>
        <dbReference type="EMBL" id="CAH2046266.1"/>
    </source>
</evidence>